<evidence type="ECO:0000313" key="2">
    <source>
        <dbReference type="Proteomes" id="UP001066276"/>
    </source>
</evidence>
<name>A0AAV7P3C3_PLEWA</name>
<keyword evidence="2" id="KW-1185">Reference proteome</keyword>
<protein>
    <submittedName>
        <fullName evidence="1">Uncharacterized protein</fullName>
    </submittedName>
</protein>
<evidence type="ECO:0000313" key="1">
    <source>
        <dbReference type="EMBL" id="KAJ1121697.1"/>
    </source>
</evidence>
<accession>A0AAV7P3C3</accession>
<dbReference type="EMBL" id="JANPWB010000011">
    <property type="protein sequence ID" value="KAJ1121697.1"/>
    <property type="molecule type" value="Genomic_DNA"/>
</dbReference>
<comment type="caution">
    <text evidence="1">The sequence shown here is derived from an EMBL/GenBank/DDBJ whole genome shotgun (WGS) entry which is preliminary data.</text>
</comment>
<dbReference type="Proteomes" id="UP001066276">
    <property type="component" value="Chromosome 7"/>
</dbReference>
<organism evidence="1 2">
    <name type="scientific">Pleurodeles waltl</name>
    <name type="common">Iberian ribbed newt</name>
    <dbReference type="NCBI Taxonomy" id="8319"/>
    <lineage>
        <taxon>Eukaryota</taxon>
        <taxon>Metazoa</taxon>
        <taxon>Chordata</taxon>
        <taxon>Craniata</taxon>
        <taxon>Vertebrata</taxon>
        <taxon>Euteleostomi</taxon>
        <taxon>Amphibia</taxon>
        <taxon>Batrachia</taxon>
        <taxon>Caudata</taxon>
        <taxon>Salamandroidea</taxon>
        <taxon>Salamandridae</taxon>
        <taxon>Pleurodelinae</taxon>
        <taxon>Pleurodeles</taxon>
    </lineage>
</organism>
<feature type="non-terminal residue" evidence="1">
    <location>
        <position position="59"/>
    </location>
</feature>
<dbReference type="AlphaFoldDB" id="A0AAV7P3C3"/>
<proteinExistence type="predicted"/>
<gene>
    <name evidence="1" type="ORF">NDU88_000216</name>
</gene>
<feature type="non-terminal residue" evidence="1">
    <location>
        <position position="1"/>
    </location>
</feature>
<reference evidence="1" key="1">
    <citation type="journal article" date="2022" name="bioRxiv">
        <title>Sequencing and chromosome-scale assembly of the giantPleurodeles waltlgenome.</title>
        <authorList>
            <person name="Brown T."/>
            <person name="Elewa A."/>
            <person name="Iarovenko S."/>
            <person name="Subramanian E."/>
            <person name="Araus A.J."/>
            <person name="Petzold A."/>
            <person name="Susuki M."/>
            <person name="Suzuki K.-i.T."/>
            <person name="Hayashi T."/>
            <person name="Toyoda A."/>
            <person name="Oliveira C."/>
            <person name="Osipova E."/>
            <person name="Leigh N.D."/>
            <person name="Simon A."/>
            <person name="Yun M.H."/>
        </authorList>
    </citation>
    <scope>NUCLEOTIDE SEQUENCE</scope>
    <source>
        <strain evidence="1">20211129_DDA</strain>
        <tissue evidence="1">Liver</tissue>
    </source>
</reference>
<sequence length="59" mass="6416">CLTSLHHQMKLTPAIFPATEVSEGACGASRRTGLWHSDRKPLQLTGQLNCFPCPEGLPL</sequence>